<evidence type="ECO:0000256" key="1">
    <source>
        <dbReference type="ARBA" id="ARBA00004141"/>
    </source>
</evidence>
<protein>
    <submittedName>
        <fullName evidence="13">Transporter substrate-binding domain-containing protein</fullName>
    </submittedName>
</protein>
<keyword evidence="14" id="KW-1185">Reference proteome</keyword>
<gene>
    <name evidence="13" type="ORF">J7S20_01640</name>
</gene>
<comment type="caution">
    <text evidence="13">The sequence shown here is derived from an EMBL/GenBank/DDBJ whole genome shotgun (WGS) entry which is preliminary data.</text>
</comment>
<keyword evidence="4 10" id="KW-1133">Transmembrane helix</keyword>
<evidence type="ECO:0000259" key="12">
    <source>
        <dbReference type="SMART" id="SM00079"/>
    </source>
</evidence>
<dbReference type="SUPFAM" id="SSF53850">
    <property type="entry name" value="Periplasmic binding protein-like II"/>
    <property type="match status" value="1"/>
</dbReference>
<evidence type="ECO:0000259" key="11">
    <source>
        <dbReference type="SMART" id="SM00062"/>
    </source>
</evidence>
<feature type="transmembrane region" description="Helical" evidence="10">
    <location>
        <begin position="191"/>
        <end position="215"/>
    </location>
</feature>
<keyword evidence="8" id="KW-0325">Glycoprotein</keyword>
<dbReference type="Proteomes" id="UP000676996">
    <property type="component" value="Unassembled WGS sequence"/>
</dbReference>
<evidence type="ECO:0000256" key="2">
    <source>
        <dbReference type="ARBA" id="ARBA00022448"/>
    </source>
</evidence>
<dbReference type="GO" id="GO:0016020">
    <property type="term" value="C:membrane"/>
    <property type="evidence" value="ECO:0007669"/>
    <property type="project" value="UniProtKB-SubCell"/>
</dbReference>
<dbReference type="InterPro" id="IPR015683">
    <property type="entry name" value="Ionotropic_Glu_rcpt"/>
</dbReference>
<evidence type="ECO:0000256" key="10">
    <source>
        <dbReference type="SAM" id="Phobius"/>
    </source>
</evidence>
<evidence type="ECO:0000313" key="14">
    <source>
        <dbReference type="Proteomes" id="UP000676996"/>
    </source>
</evidence>
<dbReference type="EMBL" id="JAGRQC010000001">
    <property type="protein sequence ID" value="MBR0551202.1"/>
    <property type="molecule type" value="Genomic_DNA"/>
</dbReference>
<dbReference type="SUPFAM" id="SSF81324">
    <property type="entry name" value="Voltage-gated potassium channels"/>
    <property type="match status" value="1"/>
</dbReference>
<keyword evidence="3 10" id="KW-0812">Transmembrane</keyword>
<dbReference type="Gene3D" id="1.10.287.70">
    <property type="match status" value="1"/>
</dbReference>
<keyword evidence="9" id="KW-0407">Ion channel</keyword>
<evidence type="ECO:0000256" key="9">
    <source>
        <dbReference type="ARBA" id="ARBA00023303"/>
    </source>
</evidence>
<feature type="domain" description="Ionotropic glutamate receptor C-terminal" evidence="12">
    <location>
        <begin position="16"/>
        <end position="337"/>
    </location>
</feature>
<keyword evidence="7" id="KW-0675">Receptor</keyword>
<evidence type="ECO:0000313" key="13">
    <source>
        <dbReference type="EMBL" id="MBR0551202.1"/>
    </source>
</evidence>
<dbReference type="SMART" id="SM00062">
    <property type="entry name" value="PBPb"/>
    <property type="match status" value="1"/>
</dbReference>
<name>A0A8T4IAQ6_9SPHN</name>
<comment type="subcellular location">
    <subcellularLocation>
        <location evidence="1">Membrane</location>
        <topology evidence="1">Multi-pass membrane protein</topology>
    </subcellularLocation>
</comment>
<keyword evidence="5" id="KW-0406">Ion transport</keyword>
<dbReference type="Gene3D" id="3.40.190.10">
    <property type="entry name" value="Periplasmic binding protein-like II"/>
    <property type="match status" value="3"/>
</dbReference>
<dbReference type="PANTHER" id="PTHR18966">
    <property type="entry name" value="IONOTROPIC GLUTAMATE RECEPTOR"/>
    <property type="match status" value="1"/>
</dbReference>
<evidence type="ECO:0000256" key="4">
    <source>
        <dbReference type="ARBA" id="ARBA00022989"/>
    </source>
</evidence>
<dbReference type="InterPro" id="IPR001320">
    <property type="entry name" value="Iontro_rcpt_C"/>
</dbReference>
<dbReference type="AlphaFoldDB" id="A0A8T4IAQ6"/>
<accession>A0A8T4IAQ6</accession>
<dbReference type="InterPro" id="IPR001638">
    <property type="entry name" value="Solute-binding_3/MltF_N"/>
</dbReference>
<feature type="domain" description="Solute-binding protein family 3/N-terminal" evidence="11">
    <location>
        <begin position="16"/>
        <end position="345"/>
    </location>
</feature>
<evidence type="ECO:0000256" key="7">
    <source>
        <dbReference type="ARBA" id="ARBA00023170"/>
    </source>
</evidence>
<evidence type="ECO:0000256" key="3">
    <source>
        <dbReference type="ARBA" id="ARBA00022692"/>
    </source>
</evidence>
<proteinExistence type="predicted"/>
<evidence type="ECO:0000256" key="5">
    <source>
        <dbReference type="ARBA" id="ARBA00023065"/>
    </source>
</evidence>
<dbReference type="GO" id="GO:0015276">
    <property type="term" value="F:ligand-gated monoatomic ion channel activity"/>
    <property type="evidence" value="ECO:0007669"/>
    <property type="project" value="InterPro"/>
</dbReference>
<dbReference type="PRINTS" id="PR00169">
    <property type="entry name" value="KCHANNEL"/>
</dbReference>
<reference evidence="13" key="1">
    <citation type="submission" date="2021-04" db="EMBL/GenBank/DDBJ databases">
        <title>Ouciella asimina sp. nov., isolated from the surface seawater in the hydrothermal field of Okinawa Trough.</title>
        <authorList>
            <person name="Shuang W."/>
        </authorList>
    </citation>
    <scope>NUCLEOTIDE SEQUENCE</scope>
    <source>
        <strain evidence="13">LXI357</strain>
    </source>
</reference>
<feature type="transmembrane region" description="Helical" evidence="10">
    <location>
        <begin position="158"/>
        <end position="179"/>
    </location>
</feature>
<dbReference type="SMART" id="SM00079">
    <property type="entry name" value="PBPe"/>
    <property type="match status" value="1"/>
</dbReference>
<keyword evidence="2" id="KW-0813">Transport</keyword>
<feature type="transmembrane region" description="Helical" evidence="10">
    <location>
        <begin position="120"/>
        <end position="146"/>
    </location>
</feature>
<dbReference type="Pfam" id="PF00497">
    <property type="entry name" value="SBP_bac_3"/>
    <property type="match status" value="1"/>
</dbReference>
<dbReference type="Pfam" id="PF00060">
    <property type="entry name" value="Lig_chan"/>
    <property type="match status" value="1"/>
</dbReference>
<keyword evidence="6 10" id="KW-0472">Membrane</keyword>
<evidence type="ECO:0000256" key="8">
    <source>
        <dbReference type="ARBA" id="ARBA00023180"/>
    </source>
</evidence>
<sequence length="345" mass="37250">MPASAQTVPQPAKRGEMAIATREAPPFAMKDAKGQWSGLAIDLWRDIADDAGLKYRFEQTDLDGMVQGVADGRYAASVGALTVTPAREKAVDFTHPYYTTGFGIAIGQAPPSWLILFRNFFTWGFLQAVLALAALLLVVGLLFWAVERRHNQDEFGGRPISGIGSGMWFSAVTMTTVGYGDKAPRTMAGKVIALVWMFAAILIISTFTGLIASSLTEGRLSSSIKSPSDLSSAHVGSINGSAAQGWLDERGVAFDAYPDIEAGLAAVRSGQIDAFVYDRPLLAYLIRDGGEGKGLRLVPGTFGRQDYAFALPQDSKMREPLNRALLERIESPEWAAKVKQVLGRD</sequence>
<evidence type="ECO:0000256" key="6">
    <source>
        <dbReference type="ARBA" id="ARBA00023136"/>
    </source>
</evidence>
<organism evidence="13 14">
    <name type="scientific">Stakelama marina</name>
    <dbReference type="NCBI Taxonomy" id="2826939"/>
    <lineage>
        <taxon>Bacteria</taxon>
        <taxon>Pseudomonadati</taxon>
        <taxon>Pseudomonadota</taxon>
        <taxon>Alphaproteobacteria</taxon>
        <taxon>Sphingomonadales</taxon>
        <taxon>Sphingomonadaceae</taxon>
        <taxon>Stakelama</taxon>
    </lineage>
</organism>